<proteinExistence type="inferred from homology"/>
<dbReference type="PANTHER" id="PTHR13152">
    <property type="entry name" value="TFIIH, POLYPEPTIDE 4"/>
    <property type="match status" value="1"/>
</dbReference>
<keyword evidence="1" id="KW-0227">DNA damage</keyword>
<keyword evidence="1" id="KW-0539">Nucleus</keyword>
<dbReference type="GO" id="GO:0000439">
    <property type="term" value="C:transcription factor TFIIH core complex"/>
    <property type="evidence" value="ECO:0007669"/>
    <property type="project" value="InterPro"/>
</dbReference>
<sequence length="70" mass="8118">MTLPSSVRLYSVRRSLPPLAKKYALQMLYVLAPLTAAAMEEWVLDEYASKHRVAIDKLLQLRVFVEVRDR</sequence>
<accession>K3ZFQ9</accession>
<dbReference type="HOGENOM" id="CLU_2762613_0_0_1"/>
<dbReference type="GO" id="GO:0006289">
    <property type="term" value="P:nucleotide-excision repair"/>
    <property type="evidence" value="ECO:0007669"/>
    <property type="project" value="InterPro"/>
</dbReference>
<keyword evidence="3" id="KW-1185">Reference proteome</keyword>
<reference evidence="2" key="2">
    <citation type="submission" date="2018-08" db="UniProtKB">
        <authorList>
            <consortium name="EnsemblPlants"/>
        </authorList>
    </citation>
    <scope>IDENTIFICATION</scope>
    <source>
        <strain evidence="2">Yugu1</strain>
    </source>
</reference>
<evidence type="ECO:0000256" key="1">
    <source>
        <dbReference type="RuleBase" id="RU364024"/>
    </source>
</evidence>
<dbReference type="AlphaFoldDB" id="K3ZFQ9"/>
<keyword evidence="1" id="KW-0805">Transcription regulation</keyword>
<evidence type="ECO:0000313" key="3">
    <source>
        <dbReference type="Proteomes" id="UP000004995"/>
    </source>
</evidence>
<organism evidence="2 3">
    <name type="scientific">Setaria italica</name>
    <name type="common">Foxtail millet</name>
    <name type="synonym">Panicum italicum</name>
    <dbReference type="NCBI Taxonomy" id="4555"/>
    <lineage>
        <taxon>Eukaryota</taxon>
        <taxon>Viridiplantae</taxon>
        <taxon>Streptophyta</taxon>
        <taxon>Embryophyta</taxon>
        <taxon>Tracheophyta</taxon>
        <taxon>Spermatophyta</taxon>
        <taxon>Magnoliopsida</taxon>
        <taxon>Liliopsida</taxon>
        <taxon>Poales</taxon>
        <taxon>Poaceae</taxon>
        <taxon>PACMAD clade</taxon>
        <taxon>Panicoideae</taxon>
        <taxon>Panicodae</taxon>
        <taxon>Paniceae</taxon>
        <taxon>Cenchrinae</taxon>
        <taxon>Setaria</taxon>
    </lineage>
</organism>
<comment type="function">
    <text evidence="1">Component of the general transcription and DNA repair factor IIH (TFIIH) core complex which is involved in general and transcription-coupled nucleotide excision repair (NER) of damaged DNA.</text>
</comment>
<evidence type="ECO:0000313" key="2">
    <source>
        <dbReference type="EnsemblPlants" id="KQL12756"/>
    </source>
</evidence>
<name>K3ZFQ9_SETIT</name>
<protein>
    <recommendedName>
        <fullName evidence="1">RNA polymerase II transcription factor B subunit 2</fullName>
    </recommendedName>
</protein>
<dbReference type="ExpressionAtlas" id="K3ZFQ9">
    <property type="expression patterns" value="baseline"/>
</dbReference>
<comment type="subcellular location">
    <subcellularLocation>
        <location evidence="1">Nucleus</location>
    </subcellularLocation>
</comment>
<dbReference type="EMBL" id="AGNK02001395">
    <property type="status" value="NOT_ANNOTATED_CDS"/>
    <property type="molecule type" value="Genomic_DNA"/>
</dbReference>
<dbReference type="EnsemblPlants" id="KQL12756">
    <property type="protein sequence ID" value="KQL12756"/>
    <property type="gene ID" value="SETIT_025458mg"/>
</dbReference>
<dbReference type="Pfam" id="PF03849">
    <property type="entry name" value="Tfb2"/>
    <property type="match status" value="1"/>
</dbReference>
<keyword evidence="1" id="KW-0804">Transcription</keyword>
<comment type="similarity">
    <text evidence="1">Belongs to the TFB2 family.</text>
</comment>
<keyword evidence="1" id="KW-0234">DNA repair</keyword>
<dbReference type="InterPro" id="IPR004598">
    <property type="entry name" value="TFIIH_p52/Tfb2"/>
</dbReference>
<reference evidence="3" key="1">
    <citation type="journal article" date="2012" name="Nat. Biotechnol.">
        <title>Reference genome sequence of the model plant Setaria.</title>
        <authorList>
            <person name="Bennetzen J.L."/>
            <person name="Schmutz J."/>
            <person name="Wang H."/>
            <person name="Percifield R."/>
            <person name="Hawkins J."/>
            <person name="Pontaroli A.C."/>
            <person name="Estep M."/>
            <person name="Feng L."/>
            <person name="Vaughn J.N."/>
            <person name="Grimwood J."/>
            <person name="Jenkins J."/>
            <person name="Barry K."/>
            <person name="Lindquist E."/>
            <person name="Hellsten U."/>
            <person name="Deshpande S."/>
            <person name="Wang X."/>
            <person name="Wu X."/>
            <person name="Mitros T."/>
            <person name="Triplett J."/>
            <person name="Yang X."/>
            <person name="Ye C.Y."/>
            <person name="Mauro-Herrera M."/>
            <person name="Wang L."/>
            <person name="Li P."/>
            <person name="Sharma M."/>
            <person name="Sharma R."/>
            <person name="Ronald P.C."/>
            <person name="Panaud O."/>
            <person name="Kellogg E.A."/>
            <person name="Brutnell T.P."/>
            <person name="Doust A.N."/>
            <person name="Tuskan G.A."/>
            <person name="Rokhsar D."/>
            <person name="Devos K.M."/>
        </authorList>
    </citation>
    <scope>NUCLEOTIDE SEQUENCE [LARGE SCALE GENOMIC DNA]</scope>
    <source>
        <strain evidence="3">cv. Yugu1</strain>
    </source>
</reference>
<dbReference type="PANTHER" id="PTHR13152:SF0">
    <property type="entry name" value="GENERAL TRANSCRIPTION FACTOR IIH SUBUNIT 4"/>
    <property type="match status" value="1"/>
</dbReference>
<dbReference type="Proteomes" id="UP000004995">
    <property type="component" value="Unassembled WGS sequence"/>
</dbReference>
<dbReference type="Gramene" id="KQL12756">
    <property type="protein sequence ID" value="KQL12756"/>
    <property type="gene ID" value="SETIT_025458mg"/>
</dbReference>
<dbReference type="GO" id="GO:0001671">
    <property type="term" value="F:ATPase activator activity"/>
    <property type="evidence" value="ECO:0007669"/>
    <property type="project" value="InterPro"/>
</dbReference>